<feature type="coiled-coil region" evidence="15">
    <location>
        <begin position="255"/>
        <end position="282"/>
    </location>
</feature>
<keyword evidence="7 12" id="KW-0143">Chaperone</keyword>
<keyword evidence="5 12" id="KW-0132">Cell division</keyword>
<dbReference type="Pfam" id="PF00254">
    <property type="entry name" value="FKBP_C"/>
    <property type="match status" value="1"/>
</dbReference>
<dbReference type="GO" id="GO:0051083">
    <property type="term" value="P:'de novo' cotranslational protein folding"/>
    <property type="evidence" value="ECO:0007669"/>
    <property type="project" value="TreeGrafter"/>
</dbReference>
<gene>
    <name evidence="12 16" type="primary">tig</name>
    <name evidence="16" type="ORF">LABALGLTS371_12510</name>
</gene>
<dbReference type="PANTHER" id="PTHR30560:SF3">
    <property type="entry name" value="TRIGGER FACTOR-LIKE PROTEIN TIG, CHLOROPLASTIC"/>
    <property type="match status" value="1"/>
</dbReference>
<dbReference type="RefSeq" id="WP_112250042.1">
    <property type="nucleotide sequence ID" value="NZ_CBCRTS010000002.1"/>
</dbReference>
<evidence type="ECO:0000256" key="1">
    <source>
        <dbReference type="ARBA" id="ARBA00000971"/>
    </source>
</evidence>
<dbReference type="InterPro" id="IPR027304">
    <property type="entry name" value="Trigger_fact/SurA_dom_sf"/>
</dbReference>
<evidence type="ECO:0000256" key="2">
    <source>
        <dbReference type="ARBA" id="ARBA00005464"/>
    </source>
</evidence>
<dbReference type="InterPro" id="IPR008880">
    <property type="entry name" value="Trigger_fac_C"/>
</dbReference>
<keyword evidence="8 12" id="KW-0413">Isomerase</keyword>
<dbReference type="GO" id="GO:0005737">
    <property type="term" value="C:cytoplasm"/>
    <property type="evidence" value="ECO:0007669"/>
    <property type="project" value="UniProtKB-SubCell"/>
</dbReference>
<dbReference type="InterPro" id="IPR005215">
    <property type="entry name" value="Trig_fac"/>
</dbReference>
<evidence type="ECO:0000256" key="5">
    <source>
        <dbReference type="ARBA" id="ARBA00022618"/>
    </source>
</evidence>
<dbReference type="GO" id="GO:0043022">
    <property type="term" value="F:ribosome binding"/>
    <property type="evidence" value="ECO:0007669"/>
    <property type="project" value="TreeGrafter"/>
</dbReference>
<dbReference type="Proteomes" id="UP000321659">
    <property type="component" value="Unassembled WGS sequence"/>
</dbReference>
<dbReference type="InterPro" id="IPR008881">
    <property type="entry name" value="Trigger_fac_ribosome-bd_bac"/>
</dbReference>
<dbReference type="SUPFAM" id="SSF54534">
    <property type="entry name" value="FKBP-like"/>
    <property type="match status" value="1"/>
</dbReference>
<name>A0A2C8EL70_9LACO</name>
<evidence type="ECO:0000256" key="3">
    <source>
        <dbReference type="ARBA" id="ARBA00013194"/>
    </source>
</evidence>
<evidence type="ECO:0000256" key="4">
    <source>
        <dbReference type="ARBA" id="ARBA00016902"/>
    </source>
</evidence>
<evidence type="ECO:0000256" key="7">
    <source>
        <dbReference type="ARBA" id="ARBA00023186"/>
    </source>
</evidence>
<proteinExistence type="inferred from homology"/>
<dbReference type="EMBL" id="SRRQ01000010">
    <property type="protein sequence ID" value="TWW10604.1"/>
    <property type="molecule type" value="Genomic_DNA"/>
</dbReference>
<comment type="domain">
    <text evidence="12">Consists of 3 domains; the N-terminus binds the ribosome, the middle domain has PPIase activity, while the C-terminus has intrinsic chaperone activity on its own.</text>
</comment>
<dbReference type="Gene3D" id="1.10.3120.10">
    <property type="entry name" value="Trigger factor, C-terminal domain"/>
    <property type="match status" value="1"/>
</dbReference>
<sequence>MSAKFEKQGKNNGEITFEIETDKIKEGLEKAFLKVKKDLTVPGFRKGKVSRQVFNRMYGEESLYEDALNILLPEAYEKALEEVKVSPVDQPDINIDSLEKDSTWVLKAKVTLQPEVELGDYKGLTVPKQSRRVTKKDVEDNLEAKRQQQAELVLKEDEAAVSGDTVIIDFEGKVDGVAFDGGKSENYTLELGSNSFIPGFEDQLVGHKAGEDVDVTVTFPEDYQAEDLRGKEAIFAVKVHEVKGKELPEMDDEFAKDVDEEVNTLEELQAKTKDQIKETKDAAAKEAIQDAAIELAVDNAKVDEIPNSMIEEDVHRQMDQYLANMQQQGIDTKMYFQLTGTSEDDLHKQFEEGAERRVKTNLVLEAIVAAEKIEPSEEEVSSEISNLAEQYGMEEDAVRSALSDDMVKHDIAIKKVVDELAESAVEEAKMKK</sequence>
<dbReference type="PIRSF" id="PIRSF003095">
    <property type="entry name" value="Trigger_factor"/>
    <property type="match status" value="1"/>
</dbReference>
<dbReference type="InterPro" id="IPR001179">
    <property type="entry name" value="PPIase_FKBP_dom"/>
</dbReference>
<dbReference type="AlphaFoldDB" id="A0A2C8EL70"/>
<dbReference type="InterPro" id="IPR046357">
    <property type="entry name" value="PPIase_dom_sf"/>
</dbReference>
<dbReference type="InterPro" id="IPR036611">
    <property type="entry name" value="Trigger_fac_ribosome-bd_sf"/>
</dbReference>
<dbReference type="SUPFAM" id="SSF109998">
    <property type="entry name" value="Triger factor/SurA peptide-binding domain-like"/>
    <property type="match status" value="1"/>
</dbReference>
<dbReference type="Pfam" id="PF05698">
    <property type="entry name" value="Trigger_C"/>
    <property type="match status" value="1"/>
</dbReference>
<dbReference type="NCBIfam" id="TIGR00115">
    <property type="entry name" value="tig"/>
    <property type="match status" value="1"/>
</dbReference>
<dbReference type="GO" id="GO:0015031">
    <property type="term" value="P:protein transport"/>
    <property type="evidence" value="ECO:0007669"/>
    <property type="project" value="UniProtKB-UniRule"/>
</dbReference>
<dbReference type="HAMAP" id="MF_00303">
    <property type="entry name" value="Trigger_factor_Tig"/>
    <property type="match status" value="1"/>
</dbReference>
<comment type="subcellular location">
    <subcellularLocation>
        <location evidence="12">Cytoplasm</location>
    </subcellularLocation>
    <text evidence="12">About half TF is bound to the ribosome near the polypeptide exit tunnel while the other half is free in the cytoplasm.</text>
</comment>
<evidence type="ECO:0000256" key="13">
    <source>
        <dbReference type="PROSITE-ProRule" id="PRU00277"/>
    </source>
</evidence>
<comment type="function">
    <text evidence="10 12">Involved in protein export. Acts as a chaperone by maintaining the newly synthesized protein in an open conformation. Functions as a peptidyl-prolyl cis-trans isomerase.</text>
</comment>
<dbReference type="InterPro" id="IPR037041">
    <property type="entry name" value="Trigger_fac_C_sf"/>
</dbReference>
<evidence type="ECO:0000313" key="16">
    <source>
        <dbReference type="EMBL" id="TWW10604.1"/>
    </source>
</evidence>
<accession>A0A2C8EL70</accession>
<evidence type="ECO:0000256" key="9">
    <source>
        <dbReference type="ARBA" id="ARBA00023306"/>
    </source>
</evidence>
<evidence type="ECO:0000256" key="8">
    <source>
        <dbReference type="ARBA" id="ARBA00023235"/>
    </source>
</evidence>
<dbReference type="GO" id="GO:0044183">
    <property type="term" value="F:protein folding chaperone"/>
    <property type="evidence" value="ECO:0007669"/>
    <property type="project" value="TreeGrafter"/>
</dbReference>
<evidence type="ECO:0000256" key="10">
    <source>
        <dbReference type="ARBA" id="ARBA00024849"/>
    </source>
</evidence>
<evidence type="ECO:0000256" key="6">
    <source>
        <dbReference type="ARBA" id="ARBA00023110"/>
    </source>
</evidence>
<comment type="caution">
    <text evidence="16">The sequence shown here is derived from an EMBL/GenBank/DDBJ whole genome shotgun (WGS) entry which is preliminary data.</text>
</comment>
<dbReference type="Pfam" id="PF05697">
    <property type="entry name" value="Trigger_N"/>
    <property type="match status" value="1"/>
</dbReference>
<dbReference type="SUPFAM" id="SSF102735">
    <property type="entry name" value="Trigger factor ribosome-binding domain"/>
    <property type="match status" value="1"/>
</dbReference>
<keyword evidence="15" id="KW-0175">Coiled coil</keyword>
<evidence type="ECO:0000256" key="14">
    <source>
        <dbReference type="RuleBase" id="RU003914"/>
    </source>
</evidence>
<keyword evidence="9 12" id="KW-0131">Cell cycle</keyword>
<dbReference type="GO" id="GO:0051301">
    <property type="term" value="P:cell division"/>
    <property type="evidence" value="ECO:0007669"/>
    <property type="project" value="UniProtKB-KW"/>
</dbReference>
<dbReference type="Gene3D" id="3.30.70.1050">
    <property type="entry name" value="Trigger factor ribosome-binding domain"/>
    <property type="match status" value="1"/>
</dbReference>
<evidence type="ECO:0000313" key="17">
    <source>
        <dbReference type="Proteomes" id="UP000321659"/>
    </source>
</evidence>
<organism evidence="16 17">
    <name type="scientific">Dellaglioa algida</name>
    <dbReference type="NCBI Taxonomy" id="105612"/>
    <lineage>
        <taxon>Bacteria</taxon>
        <taxon>Bacillati</taxon>
        <taxon>Bacillota</taxon>
        <taxon>Bacilli</taxon>
        <taxon>Lactobacillales</taxon>
        <taxon>Lactobacillaceae</taxon>
        <taxon>Dellaglioa</taxon>
    </lineage>
</organism>
<keyword evidence="12" id="KW-0963">Cytoplasm</keyword>
<dbReference type="GeneID" id="83548382"/>
<dbReference type="PROSITE" id="PS50059">
    <property type="entry name" value="FKBP_PPIASE"/>
    <property type="match status" value="1"/>
</dbReference>
<evidence type="ECO:0000256" key="15">
    <source>
        <dbReference type="SAM" id="Coils"/>
    </source>
</evidence>
<evidence type="ECO:0000256" key="11">
    <source>
        <dbReference type="ARBA" id="ARBA00029986"/>
    </source>
</evidence>
<reference evidence="16 17" key="1">
    <citation type="submission" date="2019-04" db="EMBL/GenBank/DDBJ databases">
        <title>In vitro growth and metabolic characteristics of meat-borne Lactobacillus algidus strains.</title>
        <authorList>
            <person name="Sade E."/>
            <person name="Per J."/>
            <person name="Tytti H."/>
            <person name="Johanna B.K."/>
        </authorList>
    </citation>
    <scope>NUCLEOTIDE SEQUENCE [LARGE SCALE GENOMIC DNA]</scope>
    <source>
        <strain evidence="16 17">LTS37-1</strain>
    </source>
</reference>
<dbReference type="EC" id="5.2.1.8" evidence="3 12"/>
<protein>
    <recommendedName>
        <fullName evidence="4 12">Trigger factor</fullName>
        <shortName evidence="12">TF</shortName>
        <ecNumber evidence="3 12">5.2.1.8</ecNumber>
    </recommendedName>
    <alternativeName>
        <fullName evidence="11 12">PPIase</fullName>
    </alternativeName>
</protein>
<comment type="similarity">
    <text evidence="2 12 14">Belongs to the FKBP-type PPIase family. Tig subfamily.</text>
</comment>
<comment type="catalytic activity">
    <reaction evidence="1 12 13">
        <text>[protein]-peptidylproline (omega=180) = [protein]-peptidylproline (omega=0)</text>
        <dbReference type="Rhea" id="RHEA:16237"/>
        <dbReference type="Rhea" id="RHEA-COMP:10747"/>
        <dbReference type="Rhea" id="RHEA-COMP:10748"/>
        <dbReference type="ChEBI" id="CHEBI:83833"/>
        <dbReference type="ChEBI" id="CHEBI:83834"/>
        <dbReference type="EC" id="5.2.1.8"/>
    </reaction>
</comment>
<dbReference type="FunFam" id="3.10.50.40:FF:000001">
    <property type="entry name" value="Trigger factor"/>
    <property type="match status" value="1"/>
</dbReference>
<dbReference type="PANTHER" id="PTHR30560">
    <property type="entry name" value="TRIGGER FACTOR CHAPERONE AND PEPTIDYL-PROLYL CIS/TRANS ISOMERASE"/>
    <property type="match status" value="1"/>
</dbReference>
<evidence type="ECO:0000256" key="12">
    <source>
        <dbReference type="HAMAP-Rule" id="MF_00303"/>
    </source>
</evidence>
<dbReference type="GO" id="GO:0003755">
    <property type="term" value="F:peptidyl-prolyl cis-trans isomerase activity"/>
    <property type="evidence" value="ECO:0007669"/>
    <property type="project" value="UniProtKB-UniRule"/>
</dbReference>
<keyword evidence="6 12" id="KW-0697">Rotamase</keyword>
<dbReference type="GO" id="GO:0043335">
    <property type="term" value="P:protein unfolding"/>
    <property type="evidence" value="ECO:0007669"/>
    <property type="project" value="TreeGrafter"/>
</dbReference>
<dbReference type="Gene3D" id="3.10.50.40">
    <property type="match status" value="1"/>
</dbReference>